<proteinExistence type="predicted"/>
<dbReference type="SUPFAM" id="SSF52096">
    <property type="entry name" value="ClpP/crotonase"/>
    <property type="match status" value="1"/>
</dbReference>
<evidence type="ECO:0000259" key="8">
    <source>
        <dbReference type="Pfam" id="PF24961"/>
    </source>
</evidence>
<feature type="transmembrane region" description="Helical" evidence="6">
    <location>
        <begin position="255"/>
        <end position="277"/>
    </location>
</feature>
<feature type="domain" description="NfeD1b N-terminal" evidence="9">
    <location>
        <begin position="29"/>
        <end position="226"/>
    </location>
</feature>
<reference evidence="10 11" key="1">
    <citation type="submission" date="2018-09" db="EMBL/GenBank/DDBJ databases">
        <authorList>
            <person name="Zhu H."/>
        </authorList>
    </citation>
    <scope>NUCLEOTIDE SEQUENCE [LARGE SCALE GENOMIC DNA]</scope>
    <source>
        <strain evidence="10 11">K1S02-6</strain>
    </source>
</reference>
<keyword evidence="2 6" id="KW-0812">Transmembrane</keyword>
<evidence type="ECO:0000259" key="7">
    <source>
        <dbReference type="Pfam" id="PF01957"/>
    </source>
</evidence>
<accession>A0A418XIV9</accession>
<dbReference type="PANTHER" id="PTHR33507">
    <property type="entry name" value="INNER MEMBRANE PROTEIN YBBJ"/>
    <property type="match status" value="1"/>
</dbReference>
<feature type="transmembrane region" description="Helical" evidence="6">
    <location>
        <begin position="308"/>
        <end position="325"/>
    </location>
</feature>
<dbReference type="GO" id="GO:0016020">
    <property type="term" value="C:membrane"/>
    <property type="evidence" value="ECO:0007669"/>
    <property type="project" value="UniProtKB-SubCell"/>
</dbReference>
<dbReference type="InterPro" id="IPR012340">
    <property type="entry name" value="NA-bd_OB-fold"/>
</dbReference>
<dbReference type="InterPro" id="IPR002810">
    <property type="entry name" value="NfeD-like_C"/>
</dbReference>
<evidence type="ECO:0000256" key="2">
    <source>
        <dbReference type="ARBA" id="ARBA00022692"/>
    </source>
</evidence>
<dbReference type="CDD" id="cd07020">
    <property type="entry name" value="Clp_protease_NfeD_1"/>
    <property type="match status" value="1"/>
</dbReference>
<keyword evidence="3 6" id="KW-1133">Transmembrane helix</keyword>
<dbReference type="Pfam" id="PF01957">
    <property type="entry name" value="NfeD"/>
    <property type="match status" value="1"/>
</dbReference>
<dbReference type="InterPro" id="IPR052165">
    <property type="entry name" value="Membrane_assoc_protease"/>
</dbReference>
<evidence type="ECO:0000256" key="3">
    <source>
        <dbReference type="ARBA" id="ARBA00022989"/>
    </source>
</evidence>
<evidence type="ECO:0000259" key="9">
    <source>
        <dbReference type="Pfam" id="PF25145"/>
    </source>
</evidence>
<dbReference type="FunFam" id="3.90.226.10:FF:000089">
    <property type="entry name" value="Membrane-bound serine protease"/>
    <property type="match status" value="1"/>
</dbReference>
<evidence type="ECO:0000313" key="11">
    <source>
        <dbReference type="Proteomes" id="UP000284021"/>
    </source>
</evidence>
<feature type="region of interest" description="Disordered" evidence="5">
    <location>
        <begin position="129"/>
        <end position="162"/>
    </location>
</feature>
<dbReference type="OrthoDB" id="5289056at2"/>
<sequence length="462" mass="47816">MSSQWWRSVLLLLVLAGLPVGPLAAAGAVVVLTVDGAIAPASADYVVRGLARAVDEGAQLVVLNIDTPGGLDTSMREIIKAILASPLPVASYVAPSGARAASAGTYILYASHIAAMAPGTNIGAATPVQIGGMPGAPPQKPEQPTTPEADKTKPAAESDDALTKKQINDAAAYIRGLAQLRGRNVEWAEQAVRESVSLSAKEALKLKVIDYVADDLSDLLKQLDGKKLNAAGQTVQLHTAGAALISHEPDWRTRLLAVITNPSVALILMMLGIYGLFFEFMNPGTAVGGVVGGICLILALYALQLLPVNYAGVALILLGMALMAAEAFMPSFGVIGFGGIVAFVVGAVILIDTEVPGLGIPLGLIVSVALVSALLMVTILGMALKARRRRLVSGDAGLVGSLVEVAALQEGNPLGGWVKLQGENWQVLSQAPLRPGQRVRVLARNGLLLDVTAADEMPPQGD</sequence>
<feature type="domain" description="NfeD-like C-terminal" evidence="7">
    <location>
        <begin position="397"/>
        <end position="451"/>
    </location>
</feature>
<evidence type="ECO:0000256" key="4">
    <source>
        <dbReference type="ARBA" id="ARBA00023136"/>
    </source>
</evidence>
<dbReference type="SUPFAM" id="SSF141322">
    <property type="entry name" value="NfeD domain-like"/>
    <property type="match status" value="1"/>
</dbReference>
<comment type="subcellular location">
    <subcellularLocation>
        <location evidence="1">Membrane</location>
        <topology evidence="1">Multi-pass membrane protein</topology>
    </subcellularLocation>
</comment>
<evidence type="ECO:0000313" key="10">
    <source>
        <dbReference type="EMBL" id="RJG12423.1"/>
    </source>
</evidence>
<dbReference type="InterPro" id="IPR056739">
    <property type="entry name" value="NfeD_membrane"/>
</dbReference>
<feature type="transmembrane region" description="Helical" evidence="6">
    <location>
        <begin position="332"/>
        <end position="351"/>
    </location>
</feature>
<protein>
    <submittedName>
        <fullName evidence="10">Nodulation protein NfeD</fullName>
    </submittedName>
</protein>
<dbReference type="EMBL" id="QYUR01000002">
    <property type="protein sequence ID" value="RJG12423.1"/>
    <property type="molecule type" value="Genomic_DNA"/>
</dbReference>
<evidence type="ECO:0000256" key="5">
    <source>
        <dbReference type="SAM" id="MobiDB-lite"/>
    </source>
</evidence>
<dbReference type="Gene3D" id="2.40.50.140">
    <property type="entry name" value="Nucleic acid-binding proteins"/>
    <property type="match status" value="1"/>
</dbReference>
<evidence type="ECO:0000256" key="6">
    <source>
        <dbReference type="SAM" id="Phobius"/>
    </source>
</evidence>
<dbReference type="InterPro" id="IPR029045">
    <property type="entry name" value="ClpP/crotonase-like_dom_sf"/>
</dbReference>
<dbReference type="Gene3D" id="3.90.226.10">
    <property type="entry name" value="2-enoyl-CoA Hydratase, Chain A, domain 1"/>
    <property type="match status" value="1"/>
</dbReference>
<dbReference type="Pfam" id="PF25145">
    <property type="entry name" value="NfeD1b_N"/>
    <property type="match status" value="1"/>
</dbReference>
<feature type="domain" description="NfeD integral membrane" evidence="8">
    <location>
        <begin position="264"/>
        <end position="380"/>
    </location>
</feature>
<evidence type="ECO:0000256" key="1">
    <source>
        <dbReference type="ARBA" id="ARBA00004141"/>
    </source>
</evidence>
<feature type="compositionally biased region" description="Basic and acidic residues" evidence="5">
    <location>
        <begin position="148"/>
        <end position="162"/>
    </location>
</feature>
<keyword evidence="11" id="KW-1185">Reference proteome</keyword>
<dbReference type="AlphaFoldDB" id="A0A418XIV9"/>
<dbReference type="PANTHER" id="PTHR33507:SF4">
    <property type="entry name" value="NODULATION COMPETITIVENESS PROTEIN NFED"/>
    <property type="match status" value="1"/>
</dbReference>
<dbReference type="Pfam" id="PF24961">
    <property type="entry name" value="NfeD_membrane"/>
    <property type="match status" value="1"/>
</dbReference>
<dbReference type="InterPro" id="IPR056738">
    <property type="entry name" value="NfeD1b_N"/>
</dbReference>
<gene>
    <name evidence="10" type="ORF">D3879_03790</name>
</gene>
<dbReference type="RefSeq" id="WP_119952752.1">
    <property type="nucleotide sequence ID" value="NZ_QYUR01000002.1"/>
</dbReference>
<name>A0A418XIV9_9PSED</name>
<comment type="caution">
    <text evidence="10">The sequence shown here is derived from an EMBL/GenBank/DDBJ whole genome shotgun (WGS) entry which is preliminary data.</text>
</comment>
<dbReference type="Proteomes" id="UP000284021">
    <property type="component" value="Unassembled WGS sequence"/>
</dbReference>
<keyword evidence="4 6" id="KW-0472">Membrane</keyword>
<feature type="transmembrane region" description="Helical" evidence="6">
    <location>
        <begin position="363"/>
        <end position="384"/>
    </location>
</feature>
<organism evidence="10 11">
    <name type="scientific">Pseudomonas cavernicola</name>
    <dbReference type="NCBI Taxonomy" id="2320866"/>
    <lineage>
        <taxon>Bacteria</taxon>
        <taxon>Pseudomonadati</taxon>
        <taxon>Pseudomonadota</taxon>
        <taxon>Gammaproteobacteria</taxon>
        <taxon>Pseudomonadales</taxon>
        <taxon>Pseudomonadaceae</taxon>
        <taxon>Pseudomonas</taxon>
    </lineage>
</organism>